<dbReference type="AlphaFoldDB" id="A0A8R7PL79"/>
<sequence length="122" mass="13809">MEVAMSAVAGELVSRFISLLMSKYHSSIHAQSKEQNLAKRLRHLLLRVGTVVEEADGRYITNFGMLAQLKMFSEAMYGGYRVLDTLMYHALRNSAGFDEVMMNGKGFTHWSQEWAEEAKSSL</sequence>
<reference evidence="2" key="1">
    <citation type="journal article" date="2013" name="Nature">
        <title>Draft genome of the wheat A-genome progenitor Triticum urartu.</title>
        <authorList>
            <person name="Ling H.Q."/>
            <person name="Zhao S."/>
            <person name="Liu D."/>
            <person name="Wang J."/>
            <person name="Sun H."/>
            <person name="Zhang C."/>
            <person name="Fan H."/>
            <person name="Li D."/>
            <person name="Dong L."/>
            <person name="Tao Y."/>
            <person name="Gao C."/>
            <person name="Wu H."/>
            <person name="Li Y."/>
            <person name="Cui Y."/>
            <person name="Guo X."/>
            <person name="Zheng S."/>
            <person name="Wang B."/>
            <person name="Yu K."/>
            <person name="Liang Q."/>
            <person name="Yang W."/>
            <person name="Lou X."/>
            <person name="Chen J."/>
            <person name="Feng M."/>
            <person name="Jian J."/>
            <person name="Zhang X."/>
            <person name="Luo G."/>
            <person name="Jiang Y."/>
            <person name="Liu J."/>
            <person name="Wang Z."/>
            <person name="Sha Y."/>
            <person name="Zhang B."/>
            <person name="Wu H."/>
            <person name="Tang D."/>
            <person name="Shen Q."/>
            <person name="Xue P."/>
            <person name="Zou S."/>
            <person name="Wang X."/>
            <person name="Liu X."/>
            <person name="Wang F."/>
            <person name="Yang Y."/>
            <person name="An X."/>
            <person name="Dong Z."/>
            <person name="Zhang K."/>
            <person name="Zhang X."/>
            <person name="Luo M.C."/>
            <person name="Dvorak J."/>
            <person name="Tong Y."/>
            <person name="Wang J."/>
            <person name="Yang H."/>
            <person name="Li Z."/>
            <person name="Wang D."/>
            <person name="Zhang A."/>
            <person name="Wang J."/>
        </authorList>
    </citation>
    <scope>NUCLEOTIDE SEQUENCE</scope>
    <source>
        <strain evidence="2">cv. G1812</strain>
    </source>
</reference>
<protein>
    <recommendedName>
        <fullName evidence="3">Rx N-terminal domain-containing protein</fullName>
    </recommendedName>
</protein>
<evidence type="ECO:0000313" key="1">
    <source>
        <dbReference type="EnsemblPlants" id="TuG1812G0200005830.01.T01"/>
    </source>
</evidence>
<name>A0A8R7PL79_TRIUA</name>
<reference evidence="1" key="2">
    <citation type="submission" date="2018-03" db="EMBL/GenBank/DDBJ databases">
        <title>The Triticum urartu genome reveals the dynamic nature of wheat genome evolution.</title>
        <authorList>
            <person name="Ling H."/>
            <person name="Ma B."/>
            <person name="Shi X."/>
            <person name="Liu H."/>
            <person name="Dong L."/>
            <person name="Sun H."/>
            <person name="Cao Y."/>
            <person name="Gao Q."/>
            <person name="Zheng S."/>
            <person name="Li Y."/>
            <person name="Yu Y."/>
            <person name="Du H."/>
            <person name="Qi M."/>
            <person name="Li Y."/>
            <person name="Yu H."/>
            <person name="Cui Y."/>
            <person name="Wang N."/>
            <person name="Chen C."/>
            <person name="Wu H."/>
            <person name="Zhao Y."/>
            <person name="Zhang J."/>
            <person name="Li Y."/>
            <person name="Zhou W."/>
            <person name="Zhang B."/>
            <person name="Hu W."/>
            <person name="Eijk M."/>
            <person name="Tang J."/>
            <person name="Witsenboer H."/>
            <person name="Zhao S."/>
            <person name="Li Z."/>
            <person name="Zhang A."/>
            <person name="Wang D."/>
            <person name="Liang C."/>
        </authorList>
    </citation>
    <scope>NUCLEOTIDE SEQUENCE [LARGE SCALE GENOMIC DNA]</scope>
    <source>
        <strain evidence="1">cv. G1812</strain>
    </source>
</reference>
<evidence type="ECO:0008006" key="3">
    <source>
        <dbReference type="Google" id="ProtNLM"/>
    </source>
</evidence>
<evidence type="ECO:0000313" key="2">
    <source>
        <dbReference type="Proteomes" id="UP000015106"/>
    </source>
</evidence>
<dbReference type="EnsemblPlants" id="TuG1812G0200005830.01.T01">
    <property type="protein sequence ID" value="TuG1812G0200005830.01.T01"/>
    <property type="gene ID" value="TuG1812G0200005830.01"/>
</dbReference>
<keyword evidence="2" id="KW-1185">Reference proteome</keyword>
<dbReference type="PANTHER" id="PTHR33377">
    <property type="entry name" value="OS10G0134700 PROTEIN-RELATED"/>
    <property type="match status" value="1"/>
</dbReference>
<dbReference type="Proteomes" id="UP000015106">
    <property type="component" value="Chromosome 2"/>
</dbReference>
<organism evidence="1 2">
    <name type="scientific">Triticum urartu</name>
    <name type="common">Red wild einkorn</name>
    <name type="synonym">Crithodium urartu</name>
    <dbReference type="NCBI Taxonomy" id="4572"/>
    <lineage>
        <taxon>Eukaryota</taxon>
        <taxon>Viridiplantae</taxon>
        <taxon>Streptophyta</taxon>
        <taxon>Embryophyta</taxon>
        <taxon>Tracheophyta</taxon>
        <taxon>Spermatophyta</taxon>
        <taxon>Magnoliopsida</taxon>
        <taxon>Liliopsida</taxon>
        <taxon>Poales</taxon>
        <taxon>Poaceae</taxon>
        <taxon>BOP clade</taxon>
        <taxon>Pooideae</taxon>
        <taxon>Triticodae</taxon>
        <taxon>Triticeae</taxon>
        <taxon>Triticinae</taxon>
        <taxon>Triticum</taxon>
    </lineage>
</organism>
<accession>A0A8R7PL79</accession>
<dbReference type="Gramene" id="TuG1812G0200005830.01.T01">
    <property type="protein sequence ID" value="TuG1812G0200005830.01.T01"/>
    <property type="gene ID" value="TuG1812G0200005830.01"/>
</dbReference>
<reference evidence="1" key="3">
    <citation type="submission" date="2022-06" db="UniProtKB">
        <authorList>
            <consortium name="EnsemblPlants"/>
        </authorList>
    </citation>
    <scope>IDENTIFICATION</scope>
</reference>
<proteinExistence type="predicted"/>
<dbReference type="PANTHER" id="PTHR33377:SF89">
    <property type="entry name" value="RX N-TERMINAL DOMAIN-CONTAINING PROTEIN"/>
    <property type="match status" value="1"/>
</dbReference>